<gene>
    <name evidence="3" type="ORF">DACRYDRAFT_116985</name>
</gene>
<reference evidence="3 4" key="1">
    <citation type="journal article" date="2012" name="Science">
        <title>The Paleozoic origin of enzymatic lignin decomposition reconstructed from 31 fungal genomes.</title>
        <authorList>
            <person name="Floudas D."/>
            <person name="Binder M."/>
            <person name="Riley R."/>
            <person name="Barry K."/>
            <person name="Blanchette R.A."/>
            <person name="Henrissat B."/>
            <person name="Martinez A.T."/>
            <person name="Otillar R."/>
            <person name="Spatafora J.W."/>
            <person name="Yadav J.S."/>
            <person name="Aerts A."/>
            <person name="Benoit I."/>
            <person name="Boyd A."/>
            <person name="Carlson A."/>
            <person name="Copeland A."/>
            <person name="Coutinho P.M."/>
            <person name="de Vries R.P."/>
            <person name="Ferreira P."/>
            <person name="Findley K."/>
            <person name="Foster B."/>
            <person name="Gaskell J."/>
            <person name="Glotzer D."/>
            <person name="Gorecki P."/>
            <person name="Heitman J."/>
            <person name="Hesse C."/>
            <person name="Hori C."/>
            <person name="Igarashi K."/>
            <person name="Jurgens J.A."/>
            <person name="Kallen N."/>
            <person name="Kersten P."/>
            <person name="Kohler A."/>
            <person name="Kuees U."/>
            <person name="Kumar T.K.A."/>
            <person name="Kuo A."/>
            <person name="LaButti K."/>
            <person name="Larrondo L.F."/>
            <person name="Lindquist E."/>
            <person name="Ling A."/>
            <person name="Lombard V."/>
            <person name="Lucas S."/>
            <person name="Lundell T."/>
            <person name="Martin R."/>
            <person name="McLaughlin D.J."/>
            <person name="Morgenstern I."/>
            <person name="Morin E."/>
            <person name="Murat C."/>
            <person name="Nagy L.G."/>
            <person name="Nolan M."/>
            <person name="Ohm R.A."/>
            <person name="Patyshakuliyeva A."/>
            <person name="Rokas A."/>
            <person name="Ruiz-Duenas F.J."/>
            <person name="Sabat G."/>
            <person name="Salamov A."/>
            <person name="Samejima M."/>
            <person name="Schmutz J."/>
            <person name="Slot J.C."/>
            <person name="St John F."/>
            <person name="Stenlid J."/>
            <person name="Sun H."/>
            <person name="Sun S."/>
            <person name="Syed K."/>
            <person name="Tsang A."/>
            <person name="Wiebenga A."/>
            <person name="Young D."/>
            <person name="Pisabarro A."/>
            <person name="Eastwood D.C."/>
            <person name="Martin F."/>
            <person name="Cullen D."/>
            <person name="Grigoriev I.V."/>
            <person name="Hibbett D.S."/>
        </authorList>
    </citation>
    <scope>NUCLEOTIDE SEQUENCE [LARGE SCALE GENOMIC DNA]</scope>
    <source>
        <strain evidence="3 4">DJM-731 SS1</strain>
    </source>
</reference>
<dbReference type="GeneID" id="63685359"/>
<feature type="region of interest" description="Disordered" evidence="1">
    <location>
        <begin position="435"/>
        <end position="512"/>
    </location>
</feature>
<dbReference type="HOGENOM" id="CLU_532112_0_0_1"/>
<evidence type="ECO:0000313" key="3">
    <source>
        <dbReference type="EMBL" id="EJU01200.1"/>
    </source>
</evidence>
<dbReference type="AlphaFoldDB" id="M5FZB6"/>
<evidence type="ECO:0000313" key="4">
    <source>
        <dbReference type="Proteomes" id="UP000030653"/>
    </source>
</evidence>
<organism evidence="3 4">
    <name type="scientific">Dacryopinax primogenitus (strain DJM 731)</name>
    <name type="common">Brown rot fungus</name>
    <dbReference type="NCBI Taxonomy" id="1858805"/>
    <lineage>
        <taxon>Eukaryota</taxon>
        <taxon>Fungi</taxon>
        <taxon>Dikarya</taxon>
        <taxon>Basidiomycota</taxon>
        <taxon>Agaricomycotina</taxon>
        <taxon>Dacrymycetes</taxon>
        <taxon>Dacrymycetales</taxon>
        <taxon>Dacrymycetaceae</taxon>
        <taxon>Dacryopinax</taxon>
    </lineage>
</organism>
<feature type="region of interest" description="Disordered" evidence="1">
    <location>
        <begin position="275"/>
        <end position="353"/>
    </location>
</feature>
<protein>
    <submittedName>
        <fullName evidence="3">Uncharacterized protein</fullName>
    </submittedName>
</protein>
<evidence type="ECO:0000256" key="1">
    <source>
        <dbReference type="SAM" id="MobiDB-lite"/>
    </source>
</evidence>
<name>M5FZB6_DACPD</name>
<keyword evidence="2" id="KW-0812">Transmembrane</keyword>
<keyword evidence="2" id="KW-1133">Transmembrane helix</keyword>
<keyword evidence="4" id="KW-1185">Reference proteome</keyword>
<dbReference type="STRING" id="1858805.M5FZB6"/>
<feature type="transmembrane region" description="Helical" evidence="2">
    <location>
        <begin position="214"/>
        <end position="236"/>
    </location>
</feature>
<dbReference type="Proteomes" id="UP000030653">
    <property type="component" value="Unassembled WGS sequence"/>
</dbReference>
<keyword evidence="2" id="KW-0472">Membrane</keyword>
<dbReference type="EMBL" id="JH795865">
    <property type="protein sequence ID" value="EJU01200.1"/>
    <property type="molecule type" value="Genomic_DNA"/>
</dbReference>
<feature type="compositionally biased region" description="Polar residues" evidence="1">
    <location>
        <begin position="499"/>
        <end position="512"/>
    </location>
</feature>
<accession>M5FZB6</accession>
<proteinExistence type="predicted"/>
<dbReference type="OrthoDB" id="3359616at2759"/>
<sequence>MPSALEVPGGMWIDDSSSWVDYEPPSAWGIATDPGRDLYDNTYHFSVPSSSLNANATVVFTFPKPGTGFEWYGVKTSQGGILGLCVDCHYYKGITTDYIVVDTLALSELSSNTSVLLYSANGLSNDIHNVSICNLMDPRSGSFGQITVDSFVVQGDGVVQSNTQSLSIPMVSTTVIGLLGIPTSAALPPGLPFSGSAPVASSGSSGGTLSKNQIAGIVVGAVITLALVVLVISLCVRSRTKVPPGVEYAAPLPPSGVSPGPDGKRLCLFHPKRDPKEPTPFILPTMAPASRSPYLHHSAPDRYAHSVNPPSELPSPAQSPVKDEDGIRRWPSLSTSSGEVPPTRNPTNPSVSSFSSIISSIRLPGRMRSTSLKHVPDNKNNIRLQPAVPAQPPNPHNMLFIGNASPAPRSIPDETPIPSLPVIPERAAAVPARIPQRTAPTNPPPSAATHIRPFPAPISTVHQGREDITASPPPTGRGKSFRSTPSRSGKRAIGPRPLSSPNPSIQSRQPSG</sequence>
<dbReference type="RefSeq" id="XP_040628097.1">
    <property type="nucleotide sequence ID" value="XM_040770297.1"/>
</dbReference>
<dbReference type="Gene3D" id="2.60.120.260">
    <property type="entry name" value="Galactose-binding domain-like"/>
    <property type="match status" value="1"/>
</dbReference>
<evidence type="ECO:0000256" key="2">
    <source>
        <dbReference type="SAM" id="Phobius"/>
    </source>
</evidence>